<sequence>MMEKSFSFLSLMFSGALFGFFYAWICSTMWGLDATDPRVAIQAMQAMNGSIRNAVFAPVFFGTVVVLGITTAVQFAKGQRVAAGWFLAATITTLLFNNVMTFTILVPMNEALGLVVVPDSLDEAEAIWSAYSDPWKVRNYIRTAGCGLALALTAIGVLSGRSTA</sequence>
<gene>
    <name evidence="2" type="ORF">SAMN04488045_1957</name>
</gene>
<evidence type="ECO:0000313" key="3">
    <source>
        <dbReference type="Proteomes" id="UP000236752"/>
    </source>
</evidence>
<dbReference type="OrthoDB" id="428263at2"/>
<accession>A0A1H5XNF9</accession>
<keyword evidence="3" id="KW-1185">Reference proteome</keyword>
<dbReference type="AlphaFoldDB" id="A0A1H5XNF9"/>
<dbReference type="Pfam" id="PF08592">
    <property type="entry name" value="Anthrone_oxy"/>
    <property type="match status" value="1"/>
</dbReference>
<dbReference type="InterPro" id="IPR013901">
    <property type="entry name" value="Anthrone_oxy"/>
</dbReference>
<dbReference type="Proteomes" id="UP000236752">
    <property type="component" value="Unassembled WGS sequence"/>
</dbReference>
<dbReference type="RefSeq" id="WP_103910229.1">
    <property type="nucleotide sequence ID" value="NZ_FNUZ01000002.1"/>
</dbReference>
<feature type="transmembrane region" description="Helical" evidence="1">
    <location>
        <begin position="54"/>
        <end position="73"/>
    </location>
</feature>
<keyword evidence="1" id="KW-0472">Membrane</keyword>
<reference evidence="2 3" key="1">
    <citation type="submission" date="2016-10" db="EMBL/GenBank/DDBJ databases">
        <authorList>
            <person name="de Groot N.N."/>
        </authorList>
    </citation>
    <scope>NUCLEOTIDE SEQUENCE [LARGE SCALE GENOMIC DNA]</scope>
    <source>
        <strain evidence="2 3">DSM 26915</strain>
    </source>
</reference>
<feature type="transmembrane region" description="Helical" evidence="1">
    <location>
        <begin position="140"/>
        <end position="158"/>
    </location>
</feature>
<proteinExistence type="predicted"/>
<feature type="transmembrane region" description="Helical" evidence="1">
    <location>
        <begin position="85"/>
        <end position="106"/>
    </location>
</feature>
<dbReference type="EMBL" id="FNUZ01000002">
    <property type="protein sequence ID" value="SEG13232.1"/>
    <property type="molecule type" value="Genomic_DNA"/>
</dbReference>
<organism evidence="2 3">
    <name type="scientific">Thalassococcus halodurans</name>
    <dbReference type="NCBI Taxonomy" id="373675"/>
    <lineage>
        <taxon>Bacteria</taxon>
        <taxon>Pseudomonadati</taxon>
        <taxon>Pseudomonadota</taxon>
        <taxon>Alphaproteobacteria</taxon>
        <taxon>Rhodobacterales</taxon>
        <taxon>Roseobacteraceae</taxon>
        <taxon>Thalassococcus</taxon>
    </lineage>
</organism>
<name>A0A1H5XNF9_9RHOB</name>
<evidence type="ECO:0000313" key="2">
    <source>
        <dbReference type="EMBL" id="SEG13232.1"/>
    </source>
</evidence>
<protein>
    <submittedName>
        <fullName evidence="2">Uncharacterized membrane protein</fullName>
    </submittedName>
</protein>
<evidence type="ECO:0000256" key="1">
    <source>
        <dbReference type="SAM" id="Phobius"/>
    </source>
</evidence>
<keyword evidence="1" id="KW-1133">Transmembrane helix</keyword>
<keyword evidence="1" id="KW-0812">Transmembrane</keyword>